<dbReference type="Gene3D" id="3.40.395.10">
    <property type="entry name" value="Adenoviral Proteinase, Chain A"/>
    <property type="match status" value="1"/>
</dbReference>
<evidence type="ECO:0000256" key="1">
    <source>
        <dbReference type="ARBA" id="ARBA00005234"/>
    </source>
</evidence>
<organism evidence="5 6">
    <name type="scientific">Artemia franciscana</name>
    <name type="common">Brine shrimp</name>
    <name type="synonym">Artemia sanfranciscana</name>
    <dbReference type="NCBI Taxonomy" id="6661"/>
    <lineage>
        <taxon>Eukaryota</taxon>
        <taxon>Metazoa</taxon>
        <taxon>Ecdysozoa</taxon>
        <taxon>Arthropoda</taxon>
        <taxon>Crustacea</taxon>
        <taxon>Branchiopoda</taxon>
        <taxon>Anostraca</taxon>
        <taxon>Artemiidae</taxon>
        <taxon>Artemia</taxon>
    </lineage>
</organism>
<dbReference type="PROSITE" id="PS50600">
    <property type="entry name" value="ULP_PROTEASE"/>
    <property type="match status" value="1"/>
</dbReference>
<proteinExistence type="inferred from homology"/>
<dbReference type="InterPro" id="IPR038765">
    <property type="entry name" value="Papain-like_cys_pep_sf"/>
</dbReference>
<dbReference type="AlphaFoldDB" id="A0AA88ILR5"/>
<reference evidence="5" key="1">
    <citation type="submission" date="2023-07" db="EMBL/GenBank/DDBJ databases">
        <title>Chromosome-level genome assembly of Artemia franciscana.</title>
        <authorList>
            <person name="Jo E."/>
        </authorList>
    </citation>
    <scope>NUCLEOTIDE SEQUENCE</scope>
    <source>
        <tissue evidence="5">Whole body</tissue>
    </source>
</reference>
<evidence type="ECO:0000259" key="4">
    <source>
        <dbReference type="PROSITE" id="PS50600"/>
    </source>
</evidence>
<name>A0AA88ILR5_ARTSF</name>
<evidence type="ECO:0000256" key="2">
    <source>
        <dbReference type="ARBA" id="ARBA00022670"/>
    </source>
</evidence>
<comment type="similarity">
    <text evidence="1">Belongs to the peptidase C48 family.</text>
</comment>
<dbReference type="EMBL" id="JAVRJZ010000005">
    <property type="protein sequence ID" value="KAK2723062.1"/>
    <property type="molecule type" value="Genomic_DNA"/>
</dbReference>
<protein>
    <recommendedName>
        <fullName evidence="4">Ubiquitin-like protease family profile domain-containing protein</fullName>
    </recommendedName>
</protein>
<dbReference type="Proteomes" id="UP001187531">
    <property type="component" value="Unassembled WGS sequence"/>
</dbReference>
<accession>A0AA88ILR5</accession>
<dbReference type="GO" id="GO:0006508">
    <property type="term" value="P:proteolysis"/>
    <property type="evidence" value="ECO:0007669"/>
    <property type="project" value="UniProtKB-KW"/>
</dbReference>
<evidence type="ECO:0000313" key="5">
    <source>
        <dbReference type="EMBL" id="KAK2723062.1"/>
    </source>
</evidence>
<evidence type="ECO:0000256" key="3">
    <source>
        <dbReference type="ARBA" id="ARBA00022801"/>
    </source>
</evidence>
<sequence>MFLRMVQEVDGTDSFCETNSTKEDHQPSGIVDIAKALWKKGHVTFCNENQVYLVSNLTTKKDCYNIKPTADSVAAHNLSFTSDSNNQDEGSFTSSINETSKAILKTSGEQNTLETGIRNKNKENTEVASLKKTSEYQSRISDRDHNSKVAKHTEDIQFVKIVKKRKHCPTQPVKPRKMARRRNIRFEATPSTIPTSICHGYAFTGPINDLYDEAKEVIRLLKRLFGIVVESTNSAVVENTAKLVWWRATNFPLRDTDVFTFFFEYIESLLRPETWLKTEMVSYLMNLVTSSCVSARTIDIYTTFNLTNIDALKSYPETPRERFSDVSHDCSVLFVPLCVNMRDISDRERKNHFILGICDFSRRTFYLLDSLKPLNRTQGRQVLSNLKYLLDGVDKRYIELELGSCRIAPQVDSSSCGLSVVKYAQDYANGITYLGSALSVDLPSPSKYKRSKGRSTVSNQKVIDLYNDNIEMANMKTVELMNKYRNELAVQVLESLLIKNRMASCYNCREQIPENMQLICKNCKAVACSDCEAKSSRNFCQLYCV</sequence>
<evidence type="ECO:0000313" key="6">
    <source>
        <dbReference type="Proteomes" id="UP001187531"/>
    </source>
</evidence>
<keyword evidence="6" id="KW-1185">Reference proteome</keyword>
<gene>
    <name evidence="5" type="ORF">QYM36_003303</name>
</gene>
<keyword evidence="2" id="KW-0645">Protease</keyword>
<dbReference type="SUPFAM" id="SSF54001">
    <property type="entry name" value="Cysteine proteinases"/>
    <property type="match status" value="1"/>
</dbReference>
<feature type="domain" description="Ubiquitin-like protease family profile" evidence="4">
    <location>
        <begin position="259"/>
        <end position="427"/>
    </location>
</feature>
<dbReference type="GO" id="GO:0008234">
    <property type="term" value="F:cysteine-type peptidase activity"/>
    <property type="evidence" value="ECO:0007669"/>
    <property type="project" value="InterPro"/>
</dbReference>
<keyword evidence="3" id="KW-0378">Hydrolase</keyword>
<dbReference type="InterPro" id="IPR003653">
    <property type="entry name" value="Peptidase_C48_C"/>
</dbReference>
<comment type="caution">
    <text evidence="5">The sequence shown here is derived from an EMBL/GenBank/DDBJ whole genome shotgun (WGS) entry which is preliminary data.</text>
</comment>